<organism evidence="1 2">
    <name type="scientific">Blomia tropicalis</name>
    <name type="common">Mite</name>
    <dbReference type="NCBI Taxonomy" id="40697"/>
    <lineage>
        <taxon>Eukaryota</taxon>
        <taxon>Metazoa</taxon>
        <taxon>Ecdysozoa</taxon>
        <taxon>Arthropoda</taxon>
        <taxon>Chelicerata</taxon>
        <taxon>Arachnida</taxon>
        <taxon>Acari</taxon>
        <taxon>Acariformes</taxon>
        <taxon>Sarcoptiformes</taxon>
        <taxon>Astigmata</taxon>
        <taxon>Glycyphagoidea</taxon>
        <taxon>Echimyopodidae</taxon>
        <taxon>Blomia</taxon>
    </lineage>
</organism>
<accession>A0A9Q0MID8</accession>
<gene>
    <name evidence="1" type="ORF">RDWZM_003517</name>
</gene>
<dbReference type="EMBL" id="JAPWDV010000001">
    <property type="protein sequence ID" value="KAJ6224972.1"/>
    <property type="molecule type" value="Genomic_DNA"/>
</dbReference>
<evidence type="ECO:0000313" key="1">
    <source>
        <dbReference type="EMBL" id="KAJ6224972.1"/>
    </source>
</evidence>
<proteinExistence type="predicted"/>
<sequence length="163" mass="18704">MFSYAEEDYLKNNSFINGIFTEIRNLVSNSSETIQPILIMENDGNNVNISRSFDLSMIGKSISETKACYEKLTEMLRQIAGLLRIPHVTDGVPLRFMVSYMYGLLCDRLNVLEHFEEFFNVITIELAKVNGKLLRLKQNNYNVDDSRWESVSSEGDPTVNHQP</sequence>
<evidence type="ECO:0000313" key="2">
    <source>
        <dbReference type="Proteomes" id="UP001142055"/>
    </source>
</evidence>
<name>A0A9Q0MID8_BLOTA</name>
<comment type="caution">
    <text evidence="1">The sequence shown here is derived from an EMBL/GenBank/DDBJ whole genome shotgun (WGS) entry which is preliminary data.</text>
</comment>
<reference evidence="1" key="1">
    <citation type="submission" date="2022-12" db="EMBL/GenBank/DDBJ databases">
        <title>Genome assemblies of Blomia tropicalis.</title>
        <authorList>
            <person name="Cui Y."/>
        </authorList>
    </citation>
    <scope>NUCLEOTIDE SEQUENCE</scope>
    <source>
        <tissue evidence="1">Adult mites</tissue>
    </source>
</reference>
<keyword evidence="2" id="KW-1185">Reference proteome</keyword>
<protein>
    <submittedName>
        <fullName evidence="1">Uncharacterized protein</fullName>
    </submittedName>
</protein>
<dbReference type="Proteomes" id="UP001142055">
    <property type="component" value="Chromosome 1"/>
</dbReference>
<dbReference type="AlphaFoldDB" id="A0A9Q0MID8"/>